<dbReference type="KEGG" id="osn:115222491"/>
<evidence type="ECO:0000313" key="2">
    <source>
        <dbReference type="RefSeq" id="XP_029648579.1"/>
    </source>
</evidence>
<gene>
    <name evidence="2" type="primary">LOC115222491</name>
</gene>
<dbReference type="AlphaFoldDB" id="A0A6P7TC16"/>
<protein>
    <submittedName>
        <fullName evidence="2">Uncharacterized protein LOC115222491</fullName>
    </submittedName>
</protein>
<accession>A0A6P7TC16</accession>
<dbReference type="RefSeq" id="XP_029648579.1">
    <property type="nucleotide sequence ID" value="XM_029792719.1"/>
</dbReference>
<name>A0A6P7TC16_9MOLL</name>
<proteinExistence type="predicted"/>
<sequence length="184" mass="20844">MDVVALAKTRIHGKGNFAEKSAGYHLFWSGRDEIVFDPTSSMVTSLYSKVGTELLTNPRDIVRKWKEHFDVLLNRPTEVDLFVLDNIPERPTKHHLVEVLNLAEIGVAIRKLNNGKAPGMDGLGAEIYNYGGKHLCTMSTDVIQRVWYSEVVPRDWCYTILEVLYKSKGGKDFCNNCCGWQNPL</sequence>
<reference evidence="2" key="1">
    <citation type="submission" date="2025-08" db="UniProtKB">
        <authorList>
            <consortium name="RefSeq"/>
        </authorList>
    </citation>
    <scope>IDENTIFICATION</scope>
</reference>
<dbReference type="Proteomes" id="UP000515154">
    <property type="component" value="Linkage group LG20"/>
</dbReference>
<organism evidence="1 2">
    <name type="scientific">Octopus sinensis</name>
    <name type="common">East Asian common octopus</name>
    <dbReference type="NCBI Taxonomy" id="2607531"/>
    <lineage>
        <taxon>Eukaryota</taxon>
        <taxon>Metazoa</taxon>
        <taxon>Spiralia</taxon>
        <taxon>Lophotrochozoa</taxon>
        <taxon>Mollusca</taxon>
        <taxon>Cephalopoda</taxon>
        <taxon>Coleoidea</taxon>
        <taxon>Octopodiformes</taxon>
        <taxon>Octopoda</taxon>
        <taxon>Incirrata</taxon>
        <taxon>Octopodidae</taxon>
        <taxon>Octopus</taxon>
    </lineage>
</organism>
<keyword evidence="1" id="KW-1185">Reference proteome</keyword>
<evidence type="ECO:0000313" key="1">
    <source>
        <dbReference type="Proteomes" id="UP000515154"/>
    </source>
</evidence>